<organism evidence="1 2">
    <name type="scientific">Symbiodinium natans</name>
    <dbReference type="NCBI Taxonomy" id="878477"/>
    <lineage>
        <taxon>Eukaryota</taxon>
        <taxon>Sar</taxon>
        <taxon>Alveolata</taxon>
        <taxon>Dinophyceae</taxon>
        <taxon>Suessiales</taxon>
        <taxon>Symbiodiniaceae</taxon>
        <taxon>Symbiodinium</taxon>
    </lineage>
</organism>
<dbReference type="AlphaFoldDB" id="A0A812RAH8"/>
<dbReference type="Gene3D" id="2.60.120.650">
    <property type="entry name" value="Cupin"/>
    <property type="match status" value="1"/>
</dbReference>
<proteinExistence type="predicted"/>
<dbReference type="OrthoDB" id="424285at2759"/>
<reference evidence="1" key="1">
    <citation type="submission" date="2021-02" db="EMBL/GenBank/DDBJ databases">
        <authorList>
            <person name="Dougan E. K."/>
            <person name="Rhodes N."/>
            <person name="Thang M."/>
            <person name="Chan C."/>
        </authorList>
    </citation>
    <scope>NUCLEOTIDE SEQUENCE</scope>
</reference>
<sequence length="268" mass="30207">MRLQQLEEVAQCELDRFRGFAAKSQPCVLRGVAGDWPMVARGRFKDNTQLLRERLGDRRCLVSFDPTASFFNYEIPKSFQTMSRQNRKPPGADAPRLVNPGRLEMQFADFLTAASLKQGAPFTDVVAPAVNMPYDADDVGQGSEFETMLHVPLSEIQQLSLYCVDDAADWPEDLLQEFVPGDLAAKLLPEWQPLLQVLPCAEWQDRCSSSPLSKHQLCVSDDSCHEHCRRYLLPPSNCFLPVGQVWNAILQTSSMADVHLNRWKDPGI</sequence>
<gene>
    <name evidence="1" type="ORF">SNAT2548_LOCUS23321</name>
</gene>
<protein>
    <submittedName>
        <fullName evidence="1">Uncharacterized protein</fullName>
    </submittedName>
</protein>
<accession>A0A812RAH8</accession>
<dbReference type="SUPFAM" id="SSF51197">
    <property type="entry name" value="Clavaminate synthase-like"/>
    <property type="match status" value="1"/>
</dbReference>
<name>A0A812RAH8_9DINO</name>
<dbReference type="Proteomes" id="UP000604046">
    <property type="component" value="Unassembled WGS sequence"/>
</dbReference>
<dbReference type="EMBL" id="CAJNDS010002318">
    <property type="protein sequence ID" value="CAE7429024.1"/>
    <property type="molecule type" value="Genomic_DNA"/>
</dbReference>
<evidence type="ECO:0000313" key="1">
    <source>
        <dbReference type="EMBL" id="CAE7429024.1"/>
    </source>
</evidence>
<comment type="caution">
    <text evidence="1">The sequence shown here is derived from an EMBL/GenBank/DDBJ whole genome shotgun (WGS) entry which is preliminary data.</text>
</comment>
<keyword evidence="2" id="KW-1185">Reference proteome</keyword>
<evidence type="ECO:0000313" key="2">
    <source>
        <dbReference type="Proteomes" id="UP000604046"/>
    </source>
</evidence>